<comment type="caution">
    <text evidence="3">The sequence shown here is derived from an EMBL/GenBank/DDBJ whole genome shotgun (WGS) entry which is preliminary data.</text>
</comment>
<organism evidence="3 4">
    <name type="scientific">Phytophthora pseudosyringae</name>
    <dbReference type="NCBI Taxonomy" id="221518"/>
    <lineage>
        <taxon>Eukaryota</taxon>
        <taxon>Sar</taxon>
        <taxon>Stramenopiles</taxon>
        <taxon>Oomycota</taxon>
        <taxon>Peronosporomycetes</taxon>
        <taxon>Peronosporales</taxon>
        <taxon>Peronosporaceae</taxon>
        <taxon>Phytophthora</taxon>
    </lineage>
</organism>
<evidence type="ECO:0000256" key="2">
    <source>
        <dbReference type="SAM" id="SignalP"/>
    </source>
</evidence>
<evidence type="ECO:0000256" key="1">
    <source>
        <dbReference type="SAM" id="MobiDB-lite"/>
    </source>
</evidence>
<protein>
    <submittedName>
        <fullName evidence="3">Uncharacterized protein</fullName>
    </submittedName>
</protein>
<name>A0A8T1VKW4_9STRA</name>
<evidence type="ECO:0000313" key="3">
    <source>
        <dbReference type="EMBL" id="KAG7380848.1"/>
    </source>
</evidence>
<feature type="compositionally biased region" description="Low complexity" evidence="1">
    <location>
        <begin position="69"/>
        <end position="81"/>
    </location>
</feature>
<gene>
    <name evidence="3" type="ORF">PHYPSEUDO_006741</name>
</gene>
<keyword evidence="4" id="KW-1185">Reference proteome</keyword>
<accession>A0A8T1VKW4</accession>
<proteinExistence type="predicted"/>
<keyword evidence="2" id="KW-0732">Signal</keyword>
<feature type="chain" id="PRO_5035920120" evidence="2">
    <location>
        <begin position="29"/>
        <end position="150"/>
    </location>
</feature>
<dbReference type="Proteomes" id="UP000694044">
    <property type="component" value="Unassembled WGS sequence"/>
</dbReference>
<dbReference type="EMBL" id="JAGDFM010000274">
    <property type="protein sequence ID" value="KAG7380848.1"/>
    <property type="molecule type" value="Genomic_DNA"/>
</dbReference>
<feature type="signal peptide" evidence="2">
    <location>
        <begin position="1"/>
        <end position="28"/>
    </location>
</feature>
<feature type="region of interest" description="Disordered" evidence="1">
    <location>
        <begin position="65"/>
        <end position="117"/>
    </location>
</feature>
<dbReference type="AlphaFoldDB" id="A0A8T1VKW4"/>
<sequence length="150" mass="16140">MPQRGPRFGRRGLVAAALAFWCCKQCCARRSVTRLRPEARSLRVCQPNCKCKHVPASACLTGNPLPLQSAAGRSPGPAGRAESGTPHNARQTDALPANPRDDKRPSPAGSALQRWARNAARRWRRQALDALGAASIASVAGWQELPDLRG</sequence>
<reference evidence="3" key="1">
    <citation type="submission" date="2021-02" db="EMBL/GenBank/DDBJ databases">
        <authorList>
            <person name="Palmer J.M."/>
        </authorList>
    </citation>
    <scope>NUCLEOTIDE SEQUENCE</scope>
    <source>
        <strain evidence="3">SCRP734</strain>
    </source>
</reference>
<evidence type="ECO:0000313" key="4">
    <source>
        <dbReference type="Proteomes" id="UP000694044"/>
    </source>
</evidence>